<protein>
    <submittedName>
        <fullName evidence="3">Uncharacterized protein</fullName>
    </submittedName>
</protein>
<dbReference type="AlphaFoldDB" id="A0A7T8K2Q8"/>
<dbReference type="Proteomes" id="UP000595437">
    <property type="component" value="Chromosome 11"/>
</dbReference>
<accession>A0A7T8K2Q8</accession>
<organism evidence="3 4">
    <name type="scientific">Caligus rogercresseyi</name>
    <name type="common">Sea louse</name>
    <dbReference type="NCBI Taxonomy" id="217165"/>
    <lineage>
        <taxon>Eukaryota</taxon>
        <taxon>Metazoa</taxon>
        <taxon>Ecdysozoa</taxon>
        <taxon>Arthropoda</taxon>
        <taxon>Crustacea</taxon>
        <taxon>Multicrustacea</taxon>
        <taxon>Hexanauplia</taxon>
        <taxon>Copepoda</taxon>
        <taxon>Siphonostomatoida</taxon>
        <taxon>Caligidae</taxon>
        <taxon>Caligus</taxon>
    </lineage>
</organism>
<feature type="region of interest" description="Disordered" evidence="2">
    <location>
        <begin position="453"/>
        <end position="472"/>
    </location>
</feature>
<feature type="coiled-coil region" evidence="1">
    <location>
        <begin position="104"/>
        <end position="138"/>
    </location>
</feature>
<evidence type="ECO:0000313" key="4">
    <source>
        <dbReference type="Proteomes" id="UP000595437"/>
    </source>
</evidence>
<evidence type="ECO:0000256" key="2">
    <source>
        <dbReference type="SAM" id="MobiDB-lite"/>
    </source>
</evidence>
<keyword evidence="4" id="KW-1185">Reference proteome</keyword>
<evidence type="ECO:0000313" key="3">
    <source>
        <dbReference type="EMBL" id="QQP42565.1"/>
    </source>
</evidence>
<keyword evidence="1" id="KW-0175">Coiled coil</keyword>
<name>A0A7T8K2Q8_CALRO</name>
<proteinExistence type="predicted"/>
<dbReference type="EMBL" id="CP045900">
    <property type="protein sequence ID" value="QQP42565.1"/>
    <property type="molecule type" value="Genomic_DNA"/>
</dbReference>
<sequence>MVFISRKDIYGKLKEKKLVESRVEFDSTCRKGNWQSKKGKVAAEAIFEAFDLDHDKKGNLLNKVLKFLNSKPEKADASPDNMDMSIDEDDLDVSMYEEPEEITVNKLQEKIKELEGKLAVTTVERDEARAEVTRLENVVKSGQPDPIKSLFGKTMSPTKSNGSGGVKKFQRQMEKIGLQAVSFGVAGRHCNYVLKLVAFELGLEADDVPSTRTLNDWRQKRLPVLIKRQISERILAAEHVGILVDDTALRAPLKMSAIGMVCSSGTYTLVDMVQTDAKNGEQLADQVIRRLELLPQFESFRLKLKYIQSDQGSSQVKANRLIVDHFNNMPERQGLPPLISIYCGLHTIINVDSRLTSYLAASCPKAHELLHNVKILFGCRLRSTWSKSNLTKNLEVLIKMRSPFVTDIGSRIKTTTVNGQALILHEKAVWHAVQSNGCDKAVSTVRTVARRFSSKQRGFPRDNRQESVGKTPWGTSGTPLILAAKTAINGSLGRR</sequence>
<gene>
    <name evidence="3" type="ORF">FKW44_017272</name>
</gene>
<reference evidence="4" key="1">
    <citation type="submission" date="2021-01" db="EMBL/GenBank/DDBJ databases">
        <title>Caligus Genome Assembly.</title>
        <authorList>
            <person name="Gallardo-Escarate C."/>
        </authorList>
    </citation>
    <scope>NUCLEOTIDE SEQUENCE [LARGE SCALE GENOMIC DNA]</scope>
</reference>
<feature type="non-terminal residue" evidence="3">
    <location>
        <position position="1"/>
    </location>
</feature>
<feature type="region of interest" description="Disordered" evidence="2">
    <location>
        <begin position="146"/>
        <end position="166"/>
    </location>
</feature>
<evidence type="ECO:0000256" key="1">
    <source>
        <dbReference type="SAM" id="Coils"/>
    </source>
</evidence>